<gene>
    <name evidence="4" type="ORF">ASJ80_06640</name>
</gene>
<dbReference type="SUPFAM" id="SSF51735">
    <property type="entry name" value="NAD(P)-binding Rossmann-fold domains"/>
    <property type="match status" value="1"/>
</dbReference>
<comment type="caution">
    <text evidence="4">The sequence shown here is derived from an EMBL/GenBank/DDBJ whole genome shotgun (WGS) entry which is preliminary data.</text>
</comment>
<dbReference type="Pfam" id="PF00106">
    <property type="entry name" value="adh_short"/>
    <property type="match status" value="1"/>
</dbReference>
<evidence type="ECO:0000256" key="2">
    <source>
        <dbReference type="ARBA" id="ARBA00023002"/>
    </source>
</evidence>
<dbReference type="FunFam" id="3.40.50.720:FF:000084">
    <property type="entry name" value="Short-chain dehydrogenase reductase"/>
    <property type="match status" value="1"/>
</dbReference>
<dbReference type="PANTHER" id="PTHR44196:SF1">
    <property type="entry name" value="DEHYDROGENASE_REDUCTASE SDR FAMILY MEMBER 7B"/>
    <property type="match status" value="1"/>
</dbReference>
<dbReference type="Gene3D" id="3.40.50.720">
    <property type="entry name" value="NAD(P)-binding Rossmann-like Domain"/>
    <property type="match status" value="1"/>
</dbReference>
<keyword evidence="2" id="KW-0560">Oxidoreductase</keyword>
<dbReference type="EMBL" id="LMVM01000023">
    <property type="protein sequence ID" value="PAV04503.1"/>
    <property type="molecule type" value="Genomic_DNA"/>
</dbReference>
<dbReference type="PRINTS" id="PR00080">
    <property type="entry name" value="SDRFAMILY"/>
</dbReference>
<dbReference type="AlphaFoldDB" id="A0A2A2H5F5"/>
<protein>
    <submittedName>
        <fullName evidence="4">Short-chain dehydrogenase</fullName>
    </submittedName>
</protein>
<dbReference type="CDD" id="cd05233">
    <property type="entry name" value="SDR_c"/>
    <property type="match status" value="1"/>
</dbReference>
<dbReference type="InterPro" id="IPR002347">
    <property type="entry name" value="SDR_fam"/>
</dbReference>
<accession>A0A2A2H5F5</accession>
<sequence>MSNSEYYTDKVCIVTGGNSGIGYALCEELLERGAIVYMAGRNPEKVASAAEQLSKYENRIHTVIVDVTVQEQVEKAIKDTAAEAGRLDFLFNNAGVGGTLPFEDATLDDWKTIIDTNLWSVIYGVNTAVPIMAKQGYGHIINTSSVAGIIPFPFQALYSLTKFGVTGLTECLKYEYAEKGIYFSTICPSDVATPIFKKSIDGKTHDEAKIPEDAYPADKAAVDILNRVSEQKGIIIVPEEPGTGGWKNYVLGNPEAEKLLLQMAHERRESYEKKGSYF</sequence>
<evidence type="ECO:0000313" key="5">
    <source>
        <dbReference type="Proteomes" id="UP000217784"/>
    </source>
</evidence>
<organism evidence="4 5">
    <name type="scientific">Methanobacterium bryantii</name>
    <dbReference type="NCBI Taxonomy" id="2161"/>
    <lineage>
        <taxon>Archaea</taxon>
        <taxon>Methanobacteriati</taxon>
        <taxon>Methanobacteriota</taxon>
        <taxon>Methanomada group</taxon>
        <taxon>Methanobacteria</taxon>
        <taxon>Methanobacteriales</taxon>
        <taxon>Methanobacteriaceae</taxon>
        <taxon>Methanobacterium</taxon>
    </lineage>
</organism>
<dbReference type="PRINTS" id="PR00081">
    <property type="entry name" value="GDHRDH"/>
</dbReference>
<keyword evidence="5" id="KW-1185">Reference proteome</keyword>
<name>A0A2A2H5F5_METBR</name>
<dbReference type="GO" id="GO:0016020">
    <property type="term" value="C:membrane"/>
    <property type="evidence" value="ECO:0007669"/>
    <property type="project" value="TreeGrafter"/>
</dbReference>
<dbReference type="GO" id="GO:0016491">
    <property type="term" value="F:oxidoreductase activity"/>
    <property type="evidence" value="ECO:0007669"/>
    <property type="project" value="UniProtKB-KW"/>
</dbReference>
<evidence type="ECO:0000313" key="4">
    <source>
        <dbReference type="EMBL" id="PAV04503.1"/>
    </source>
</evidence>
<dbReference type="RefSeq" id="WP_069582791.1">
    <property type="nucleotide sequence ID" value="NZ_LMVM01000023.1"/>
</dbReference>
<evidence type="ECO:0000256" key="3">
    <source>
        <dbReference type="RuleBase" id="RU000363"/>
    </source>
</evidence>
<dbReference type="PANTHER" id="PTHR44196">
    <property type="entry name" value="DEHYDROGENASE/REDUCTASE SDR FAMILY MEMBER 7B"/>
    <property type="match status" value="1"/>
</dbReference>
<proteinExistence type="inferred from homology"/>
<dbReference type="Proteomes" id="UP000217784">
    <property type="component" value="Unassembled WGS sequence"/>
</dbReference>
<evidence type="ECO:0000256" key="1">
    <source>
        <dbReference type="ARBA" id="ARBA00006484"/>
    </source>
</evidence>
<comment type="similarity">
    <text evidence="1 3">Belongs to the short-chain dehydrogenases/reductases (SDR) family.</text>
</comment>
<dbReference type="OrthoDB" id="24596at2157"/>
<dbReference type="InterPro" id="IPR036291">
    <property type="entry name" value="NAD(P)-bd_dom_sf"/>
</dbReference>
<reference evidence="4 5" key="1">
    <citation type="journal article" date="2017" name="BMC Genomics">
        <title>Genomic analysis of methanogenic archaea reveals a shift towards energy conservation.</title>
        <authorList>
            <person name="Gilmore S.P."/>
            <person name="Henske J.K."/>
            <person name="Sexton J.A."/>
            <person name="Solomon K.V."/>
            <person name="Seppala S."/>
            <person name="Yoo J.I."/>
            <person name="Huyett L.M."/>
            <person name="Pressman A."/>
            <person name="Cogan J.Z."/>
            <person name="Kivenson V."/>
            <person name="Peng X."/>
            <person name="Tan Y."/>
            <person name="Valentine D.L."/>
            <person name="O'Malley M.A."/>
        </authorList>
    </citation>
    <scope>NUCLEOTIDE SEQUENCE [LARGE SCALE GENOMIC DNA]</scope>
    <source>
        <strain evidence="4 5">M.o.H.</strain>
    </source>
</reference>